<dbReference type="OrthoDB" id="9801152at2"/>
<dbReference type="EMBL" id="MOMC01000036">
    <property type="protein sequence ID" value="ONH28987.1"/>
    <property type="molecule type" value="Genomic_DNA"/>
</dbReference>
<protein>
    <recommendedName>
        <fullName evidence="7">Lysine--tRNA ligase</fullName>
        <ecNumber evidence="7">6.1.1.6</ecNumber>
    </recommendedName>
    <alternativeName>
        <fullName evidence="7">Lysyl-tRNA synthetase</fullName>
        <shortName evidence="7">LysRS</shortName>
    </alternativeName>
</protein>
<dbReference type="HAMAP" id="MF_00252">
    <property type="entry name" value="Lys_tRNA_synth_class2"/>
    <property type="match status" value="1"/>
</dbReference>
<gene>
    <name evidence="7" type="primary">lysS</name>
    <name evidence="11" type="ORF">BL253_18085</name>
</gene>
<comment type="caution">
    <text evidence="11">The sequence shown here is derived from an EMBL/GenBank/DDBJ whole genome shotgun (WGS) entry which is preliminary data.</text>
</comment>
<accession>A0A1V2I912</accession>
<dbReference type="EC" id="6.1.1.6" evidence="7"/>
<sequence>MTADGSGAQMPRSGYQTDTVARDVQTAPDGTPARIAGRLVLWRRMGGLVFGHIQDRSGRVQISLAKNDLGEETFKAWHSSAKVGDFVGVTGTVYTTRRGERTVGASDFTVLNKAVRALPDKWHGIADVETRYRRRYLDLLANPESRERFQARSRVISRIRRFLDEADFLEIETPILTEAASGAAARPFVTRHNALGEDFYLRISPETYLKRVVAGSFDRVYEIGRNFRNEGIDPSHLQEFTMLEWYAAYWDYRDNMSFVRELVLAVLDDVFGTRCVTYEGVKLDFGADWPVVDYREAVAQRTGVDLRVVRDFETLKEKCAQLGLDVTKAASYAGLVDLLYKKTVRPELIQPCFLVGHPVELVPLARRNDDDPTRLDMFQVVVNGWEIVKAYSELVDPVDQRVRLEEQADLRAAGDDETMMLEEDFIEAMEYGMPPMSGLGLGIDRFVALLTDAPTLRDVVLFPSMRGAKGPEADSRAASTDEGEGEGTRPEAAGVPDI</sequence>
<keyword evidence="2 7" id="KW-0479">Metal-binding</keyword>
<dbReference type="GO" id="GO:0004824">
    <property type="term" value="F:lysine-tRNA ligase activity"/>
    <property type="evidence" value="ECO:0007669"/>
    <property type="project" value="UniProtKB-UniRule"/>
</dbReference>
<evidence type="ECO:0000313" key="11">
    <source>
        <dbReference type="EMBL" id="ONH28987.1"/>
    </source>
</evidence>
<dbReference type="InterPro" id="IPR012340">
    <property type="entry name" value="NA-bd_OB-fold"/>
</dbReference>
<evidence type="ECO:0000256" key="2">
    <source>
        <dbReference type="ARBA" id="ARBA00022723"/>
    </source>
</evidence>
<comment type="catalytic activity">
    <reaction evidence="6 7 8">
        <text>tRNA(Lys) + L-lysine + ATP = L-lysyl-tRNA(Lys) + AMP + diphosphate</text>
        <dbReference type="Rhea" id="RHEA:20792"/>
        <dbReference type="Rhea" id="RHEA-COMP:9696"/>
        <dbReference type="Rhea" id="RHEA-COMP:9697"/>
        <dbReference type="ChEBI" id="CHEBI:30616"/>
        <dbReference type="ChEBI" id="CHEBI:32551"/>
        <dbReference type="ChEBI" id="CHEBI:33019"/>
        <dbReference type="ChEBI" id="CHEBI:78442"/>
        <dbReference type="ChEBI" id="CHEBI:78529"/>
        <dbReference type="ChEBI" id="CHEBI:456215"/>
        <dbReference type="EC" id="6.1.1.6"/>
    </reaction>
</comment>
<dbReference type="InterPro" id="IPR045864">
    <property type="entry name" value="aa-tRNA-synth_II/BPL/LPL"/>
</dbReference>
<feature type="binding site" evidence="7">
    <location>
        <position position="386"/>
    </location>
    <ligand>
        <name>Mg(2+)</name>
        <dbReference type="ChEBI" id="CHEBI:18420"/>
        <label>1</label>
    </ligand>
</feature>
<comment type="subunit">
    <text evidence="7">Homodimer.</text>
</comment>
<dbReference type="InterPro" id="IPR018149">
    <property type="entry name" value="Lys-tRNA-synth_II_C"/>
</dbReference>
<keyword evidence="7 8" id="KW-0460">Magnesium</keyword>
<feature type="region of interest" description="Disordered" evidence="9">
    <location>
        <begin position="1"/>
        <end position="29"/>
    </location>
</feature>
<evidence type="ECO:0000256" key="8">
    <source>
        <dbReference type="RuleBase" id="RU000336"/>
    </source>
</evidence>
<feature type="region of interest" description="Disordered" evidence="9">
    <location>
        <begin position="467"/>
        <end position="498"/>
    </location>
</feature>
<keyword evidence="5 7" id="KW-0030">Aminoacyl-tRNA synthetase</keyword>
<comment type="subcellular location">
    <subcellularLocation>
        <location evidence="7">Cytoplasm</location>
    </subcellularLocation>
</comment>
<dbReference type="Pfam" id="PF01336">
    <property type="entry name" value="tRNA_anti-codon"/>
    <property type="match status" value="1"/>
</dbReference>
<keyword evidence="1 7" id="KW-0436">Ligase</keyword>
<dbReference type="GO" id="GO:0006430">
    <property type="term" value="P:lysyl-tRNA aminoacylation"/>
    <property type="evidence" value="ECO:0007669"/>
    <property type="project" value="UniProtKB-UniRule"/>
</dbReference>
<feature type="domain" description="Aminoacyl-transfer RNA synthetases class-II family profile" evidence="10">
    <location>
        <begin position="149"/>
        <end position="463"/>
    </location>
</feature>
<feature type="binding site" evidence="7">
    <location>
        <position position="386"/>
    </location>
    <ligand>
        <name>Mg(2+)</name>
        <dbReference type="ChEBI" id="CHEBI:18420"/>
        <label>2</label>
    </ligand>
</feature>
<dbReference type="NCBIfam" id="NF001756">
    <property type="entry name" value="PRK00484.1"/>
    <property type="match status" value="1"/>
</dbReference>
<keyword evidence="12" id="KW-1185">Reference proteome</keyword>
<dbReference type="STRING" id="1834516.BL253_18085"/>
<dbReference type="RefSeq" id="WP_076818347.1">
    <property type="nucleotide sequence ID" value="NZ_MOMC01000036.1"/>
</dbReference>
<dbReference type="PRINTS" id="PR00982">
    <property type="entry name" value="TRNASYNTHLYS"/>
</dbReference>
<evidence type="ECO:0000259" key="10">
    <source>
        <dbReference type="PROSITE" id="PS50862"/>
    </source>
</evidence>
<name>A0A1V2I912_9ACTN</name>
<dbReference type="NCBIfam" id="TIGR00499">
    <property type="entry name" value="lysS_bact"/>
    <property type="match status" value="1"/>
</dbReference>
<evidence type="ECO:0000256" key="6">
    <source>
        <dbReference type="ARBA" id="ARBA00048573"/>
    </source>
</evidence>
<dbReference type="PANTHER" id="PTHR42918:SF15">
    <property type="entry name" value="LYSINE--TRNA LIGASE, CHLOROPLASTIC_MITOCHONDRIAL"/>
    <property type="match status" value="1"/>
</dbReference>
<evidence type="ECO:0000256" key="1">
    <source>
        <dbReference type="ARBA" id="ARBA00022598"/>
    </source>
</evidence>
<dbReference type="InterPro" id="IPR006195">
    <property type="entry name" value="aa-tRNA-synth_II"/>
</dbReference>
<evidence type="ECO:0000256" key="3">
    <source>
        <dbReference type="ARBA" id="ARBA00022741"/>
    </source>
</evidence>
<keyword evidence="4 7" id="KW-0067">ATP-binding</keyword>
<dbReference type="PROSITE" id="PS50862">
    <property type="entry name" value="AA_TRNA_LIGASE_II"/>
    <property type="match status" value="1"/>
</dbReference>
<dbReference type="CDD" id="cd04322">
    <property type="entry name" value="LysRS_N"/>
    <property type="match status" value="1"/>
</dbReference>
<dbReference type="PANTHER" id="PTHR42918">
    <property type="entry name" value="LYSYL-TRNA SYNTHETASE"/>
    <property type="match status" value="1"/>
</dbReference>
<dbReference type="GO" id="GO:0000049">
    <property type="term" value="F:tRNA binding"/>
    <property type="evidence" value="ECO:0007669"/>
    <property type="project" value="TreeGrafter"/>
</dbReference>
<dbReference type="GO" id="GO:0005829">
    <property type="term" value="C:cytosol"/>
    <property type="evidence" value="ECO:0007669"/>
    <property type="project" value="TreeGrafter"/>
</dbReference>
<proteinExistence type="inferred from homology"/>
<dbReference type="InterPro" id="IPR002313">
    <property type="entry name" value="Lys-tRNA-ligase_II"/>
</dbReference>
<evidence type="ECO:0000256" key="5">
    <source>
        <dbReference type="ARBA" id="ARBA00023146"/>
    </source>
</evidence>
<evidence type="ECO:0000313" key="12">
    <source>
        <dbReference type="Proteomes" id="UP000188929"/>
    </source>
</evidence>
<evidence type="ECO:0000256" key="4">
    <source>
        <dbReference type="ARBA" id="ARBA00022840"/>
    </source>
</evidence>
<organism evidence="11 12">
    <name type="scientific">Pseudofrankia asymbiotica</name>
    <dbReference type="NCBI Taxonomy" id="1834516"/>
    <lineage>
        <taxon>Bacteria</taxon>
        <taxon>Bacillati</taxon>
        <taxon>Actinomycetota</taxon>
        <taxon>Actinomycetes</taxon>
        <taxon>Frankiales</taxon>
        <taxon>Frankiaceae</taxon>
        <taxon>Pseudofrankia</taxon>
    </lineage>
</organism>
<dbReference type="InterPro" id="IPR004364">
    <property type="entry name" value="Aa-tRNA-synt_II"/>
</dbReference>
<dbReference type="Proteomes" id="UP000188929">
    <property type="component" value="Unassembled WGS sequence"/>
</dbReference>
<dbReference type="Pfam" id="PF00152">
    <property type="entry name" value="tRNA-synt_2"/>
    <property type="match status" value="1"/>
</dbReference>
<reference evidence="12" key="1">
    <citation type="submission" date="2016-10" db="EMBL/GenBank/DDBJ databases">
        <title>Frankia sp. NRRL B-16386 Genome sequencing.</title>
        <authorList>
            <person name="Ghodhbane-Gtari F."/>
            <person name="Swanson E."/>
            <person name="Gueddou A."/>
            <person name="Hezbri K."/>
            <person name="Ktari K."/>
            <person name="Nouioui I."/>
            <person name="Morris K."/>
            <person name="Simpson S."/>
            <person name="Abebe-Akele F."/>
            <person name="Thomas K."/>
            <person name="Gtari M."/>
            <person name="Tisa L.S."/>
        </authorList>
    </citation>
    <scope>NUCLEOTIDE SEQUENCE [LARGE SCALE GENOMIC DNA]</scope>
    <source>
        <strain evidence="12">NRRL B-16386</strain>
    </source>
</reference>
<keyword evidence="7" id="KW-0963">Cytoplasm</keyword>
<dbReference type="GO" id="GO:0005524">
    <property type="term" value="F:ATP binding"/>
    <property type="evidence" value="ECO:0007669"/>
    <property type="project" value="UniProtKB-UniRule"/>
</dbReference>
<dbReference type="Gene3D" id="2.40.50.140">
    <property type="entry name" value="Nucleic acid-binding proteins"/>
    <property type="match status" value="1"/>
</dbReference>
<dbReference type="InterPro" id="IPR044136">
    <property type="entry name" value="Lys-tRNA-ligase_II_N"/>
</dbReference>
<dbReference type="AlphaFoldDB" id="A0A1V2I912"/>
<dbReference type="InterPro" id="IPR004365">
    <property type="entry name" value="NA-bd_OB_tRNA"/>
</dbReference>
<comment type="cofactor">
    <cofactor evidence="7 8">
        <name>Mg(2+)</name>
        <dbReference type="ChEBI" id="CHEBI:18420"/>
    </cofactor>
    <text evidence="7 8">Binds 3 Mg(2+) ions per subunit.</text>
</comment>
<keyword evidence="7" id="KW-0648">Protein biosynthesis</keyword>
<dbReference type="SUPFAM" id="SSF55681">
    <property type="entry name" value="Class II aaRS and biotin synthetases"/>
    <property type="match status" value="1"/>
</dbReference>
<comment type="similarity">
    <text evidence="7">Belongs to the class-II aminoacyl-tRNA synthetase family.</text>
</comment>
<dbReference type="Gene3D" id="3.30.930.10">
    <property type="entry name" value="Bira Bifunctional Protein, Domain 2"/>
    <property type="match status" value="1"/>
</dbReference>
<comment type="caution">
    <text evidence="7">Lacks conserved residue(s) required for the propagation of feature annotation.</text>
</comment>
<evidence type="ECO:0000256" key="7">
    <source>
        <dbReference type="HAMAP-Rule" id="MF_00252"/>
    </source>
</evidence>
<evidence type="ECO:0000256" key="9">
    <source>
        <dbReference type="SAM" id="MobiDB-lite"/>
    </source>
</evidence>
<dbReference type="SUPFAM" id="SSF50249">
    <property type="entry name" value="Nucleic acid-binding proteins"/>
    <property type="match status" value="1"/>
</dbReference>
<keyword evidence="3 7" id="KW-0547">Nucleotide-binding</keyword>
<dbReference type="GO" id="GO:0000287">
    <property type="term" value="F:magnesium ion binding"/>
    <property type="evidence" value="ECO:0007669"/>
    <property type="project" value="UniProtKB-UniRule"/>
</dbReference>